<dbReference type="AlphaFoldDB" id="B6G068"/>
<keyword evidence="3" id="KW-1185">Reference proteome</keyword>
<name>B6G068_PEPHT</name>
<proteinExistence type="predicted"/>
<dbReference type="HOGENOM" id="CLU_1248843_0_0_9"/>
<feature type="signal peptide" evidence="1">
    <location>
        <begin position="1"/>
        <end position="23"/>
    </location>
</feature>
<keyword evidence="1" id="KW-0732">Signal</keyword>
<dbReference type="EMBL" id="ABWP01000060">
    <property type="protein sequence ID" value="EEA84896.1"/>
    <property type="molecule type" value="Genomic_DNA"/>
</dbReference>
<evidence type="ECO:0000313" key="3">
    <source>
        <dbReference type="Proteomes" id="UP000003178"/>
    </source>
</evidence>
<accession>B6G068</accession>
<organism evidence="2 3">
    <name type="scientific">Peptacetobacter hiranonis (strain DSM 13275 / JCM 10541 / KCTC 15199 / TO-931)</name>
    <name type="common">Clostridium hiranonis</name>
    <dbReference type="NCBI Taxonomy" id="500633"/>
    <lineage>
        <taxon>Bacteria</taxon>
        <taxon>Bacillati</taxon>
        <taxon>Bacillota</taxon>
        <taxon>Clostridia</taxon>
        <taxon>Peptostreptococcales</taxon>
        <taxon>Peptostreptococcaceae</taxon>
        <taxon>Peptacetobacter</taxon>
    </lineage>
</organism>
<sequence>MKKNLVLASILAVSLLAAGCSQAGKVSDVTPVTLTEREKQIAALSGEYPFVVDVNYPEYVKGTVLSYEVWKNGSMVENNVVMFGGSADENNKESFTMIYDIDDDWKNCKLNLSSTSARTSFDISLLNKDEKAPNAVMPSFGAEDVGEEYNVKLVPGGSYVLSALTYSYNNAMESIDHKNGDYKDFTSEIGKNNTYILVRLDTFDSEKAAEKYADSMLVNEE</sequence>
<dbReference type="RefSeq" id="WP_006440443.1">
    <property type="nucleotide sequence ID" value="NZ_DS995356.1"/>
</dbReference>
<comment type="caution">
    <text evidence="2">The sequence shown here is derived from an EMBL/GenBank/DDBJ whole genome shotgun (WGS) entry which is preliminary data.</text>
</comment>
<reference evidence="2 3" key="1">
    <citation type="submission" date="2008-09" db="EMBL/GenBank/DDBJ databases">
        <authorList>
            <person name="Fulton L."/>
            <person name="Clifton S."/>
            <person name="Fulton B."/>
            <person name="Xu J."/>
            <person name="Minx P."/>
            <person name="Pepin K.H."/>
            <person name="Johnson M."/>
            <person name="Thiruvilangam P."/>
            <person name="Bhonagiri V."/>
            <person name="Nash W.E."/>
            <person name="Mardis E.R."/>
            <person name="Wilson R.K."/>
        </authorList>
    </citation>
    <scope>NUCLEOTIDE SEQUENCE [LARGE SCALE GENOMIC DNA]</scope>
    <source>
        <strain evidence="2 3">DSM 13275</strain>
    </source>
</reference>
<evidence type="ECO:0000313" key="2">
    <source>
        <dbReference type="EMBL" id="EEA84896.1"/>
    </source>
</evidence>
<reference evidence="2 3" key="2">
    <citation type="submission" date="2008-10" db="EMBL/GenBank/DDBJ databases">
        <title>Draft genome sequence of Clostridium hiranonis (DSM 13275).</title>
        <authorList>
            <person name="Sudarsanam P."/>
            <person name="Ley R."/>
            <person name="Guruge J."/>
            <person name="Turnbaugh P.J."/>
            <person name="Mahowald M."/>
            <person name="Liep D."/>
            <person name="Gordon J."/>
        </authorList>
    </citation>
    <scope>NUCLEOTIDE SEQUENCE [LARGE SCALE GENOMIC DNA]</scope>
    <source>
        <strain evidence="2 3">DSM 13275</strain>
    </source>
</reference>
<feature type="chain" id="PRO_5002845058" description="Lipoprotein" evidence="1">
    <location>
        <begin position="24"/>
        <end position="221"/>
    </location>
</feature>
<evidence type="ECO:0000256" key="1">
    <source>
        <dbReference type="SAM" id="SignalP"/>
    </source>
</evidence>
<gene>
    <name evidence="2" type="ORF">CLOHIR_01524</name>
</gene>
<dbReference type="Proteomes" id="UP000003178">
    <property type="component" value="Unassembled WGS sequence"/>
</dbReference>
<protein>
    <recommendedName>
        <fullName evidence="4">Lipoprotein</fullName>
    </recommendedName>
</protein>
<evidence type="ECO:0008006" key="4">
    <source>
        <dbReference type="Google" id="ProtNLM"/>
    </source>
</evidence>
<dbReference type="PROSITE" id="PS51257">
    <property type="entry name" value="PROKAR_LIPOPROTEIN"/>
    <property type="match status" value="1"/>
</dbReference>